<dbReference type="NCBIfam" id="TIGR01200">
    <property type="entry name" value="GLPGLI"/>
    <property type="match status" value="1"/>
</dbReference>
<evidence type="ECO:0008006" key="3">
    <source>
        <dbReference type="Google" id="ProtNLM"/>
    </source>
</evidence>
<keyword evidence="2" id="KW-1185">Reference proteome</keyword>
<proteinExistence type="predicted"/>
<dbReference type="Pfam" id="PF09697">
    <property type="entry name" value="Porph_ging"/>
    <property type="match status" value="1"/>
</dbReference>
<comment type="caution">
    <text evidence="1">The sequence shown here is derived from an EMBL/GenBank/DDBJ whole genome shotgun (WGS) entry which is preliminary data.</text>
</comment>
<dbReference type="RefSeq" id="WP_344923797.1">
    <property type="nucleotide sequence ID" value="NZ_BAABCW010000001.1"/>
</dbReference>
<name>A0ABP7X7K6_9FLAO</name>
<gene>
    <name evidence="1" type="ORF">GCM10022393_01110</name>
</gene>
<sequence>MNLKVTFLLLFSAVLCPVWSQTFTIGYQMYYESIHGDLVEMSKTLVNNPLDKNSKPDLQLVYCNGVSLCGPIAESKEISDEKNSNENKISTTRMRHSVYYQNQEENLFMKDFGDFLAPLGETENPVISEQLERYDWKIRDKKMMISGYHCTLATTIDINGEQITAWYTDEIPIMHGVNGFFGLPGLIIQLQVETRILYIMTSIRQENKQTNLEKPTGNMMTQDEFQKYVKEVTRPRTITTPDGQVQTIRPISNN</sequence>
<organism evidence="1 2">
    <name type="scientific">Aquimarina addita</name>
    <dbReference type="NCBI Taxonomy" id="870485"/>
    <lineage>
        <taxon>Bacteria</taxon>
        <taxon>Pseudomonadati</taxon>
        <taxon>Bacteroidota</taxon>
        <taxon>Flavobacteriia</taxon>
        <taxon>Flavobacteriales</taxon>
        <taxon>Flavobacteriaceae</taxon>
        <taxon>Aquimarina</taxon>
    </lineage>
</organism>
<evidence type="ECO:0000313" key="2">
    <source>
        <dbReference type="Proteomes" id="UP001500459"/>
    </source>
</evidence>
<accession>A0ABP7X7K6</accession>
<reference evidence="2" key="1">
    <citation type="journal article" date="2019" name="Int. J. Syst. Evol. Microbiol.">
        <title>The Global Catalogue of Microorganisms (GCM) 10K type strain sequencing project: providing services to taxonomists for standard genome sequencing and annotation.</title>
        <authorList>
            <consortium name="The Broad Institute Genomics Platform"/>
            <consortium name="The Broad Institute Genome Sequencing Center for Infectious Disease"/>
            <person name="Wu L."/>
            <person name="Ma J."/>
        </authorList>
    </citation>
    <scope>NUCLEOTIDE SEQUENCE [LARGE SCALE GENOMIC DNA]</scope>
    <source>
        <strain evidence="2">JCM 17106</strain>
    </source>
</reference>
<dbReference type="InterPro" id="IPR005901">
    <property type="entry name" value="GLPGLI"/>
</dbReference>
<evidence type="ECO:0000313" key="1">
    <source>
        <dbReference type="EMBL" id="GAA4106617.1"/>
    </source>
</evidence>
<protein>
    <recommendedName>
        <fullName evidence="3">GLPGLI family protein</fullName>
    </recommendedName>
</protein>
<dbReference type="EMBL" id="BAABCW010000001">
    <property type="protein sequence ID" value="GAA4106617.1"/>
    <property type="molecule type" value="Genomic_DNA"/>
</dbReference>
<dbReference type="Proteomes" id="UP001500459">
    <property type="component" value="Unassembled WGS sequence"/>
</dbReference>